<dbReference type="EMBL" id="CP020559">
    <property type="protein sequence ID" value="ARE89010.1"/>
    <property type="molecule type" value="Genomic_DNA"/>
</dbReference>
<accession>A0AAC9WIY4</accession>
<dbReference type="Gene3D" id="3.90.1200.10">
    <property type="match status" value="1"/>
</dbReference>
<dbReference type="SUPFAM" id="SSF56112">
    <property type="entry name" value="Protein kinase-like (PK-like)"/>
    <property type="match status" value="1"/>
</dbReference>
<dbReference type="Pfam" id="PF01636">
    <property type="entry name" value="APH"/>
    <property type="match status" value="1"/>
</dbReference>
<evidence type="ECO:0000313" key="4">
    <source>
        <dbReference type="Proteomes" id="UP000177894"/>
    </source>
</evidence>
<keyword evidence="4" id="KW-1185">Reference proteome</keyword>
<dbReference type="RefSeq" id="WP_070963487.1">
    <property type="nucleotide sequence ID" value="NZ_CP017603.1"/>
</dbReference>
<dbReference type="KEGG" id="cfm:BJL90_00920"/>
<dbReference type="AlphaFoldDB" id="A0AAC9WIY4"/>
<dbReference type="PANTHER" id="PTHR21310">
    <property type="entry name" value="AMINOGLYCOSIDE PHOSPHOTRANSFERASE-RELATED-RELATED"/>
    <property type="match status" value="1"/>
</dbReference>
<organism evidence="3 5">
    <name type="scientific">Clostridium formicaceticum</name>
    <dbReference type="NCBI Taxonomy" id="1497"/>
    <lineage>
        <taxon>Bacteria</taxon>
        <taxon>Bacillati</taxon>
        <taxon>Bacillota</taxon>
        <taxon>Clostridia</taxon>
        <taxon>Eubacteriales</taxon>
        <taxon>Clostridiaceae</taxon>
        <taxon>Clostridium</taxon>
    </lineage>
</organism>
<sequence>MSKTKKEVIEITKKHGLHMKEDTFVFEESGLDFQVVFAADQEGNDWVLRFPRREDVISKTKDEKNILDLVNQCSTTFQAPNWVVYSDELIGYKKLNGIPAGAINLEIQGYVWVFDEKNIPEVFHRSLGKALVSLHSIPKEKAIEAGLIVHAPEEARESMKKRMEAVRERFGVGDALWNRWQAWLNDEEMWPKKTGLIHGDLHPGHILVDKAGNVTGLIDWTEAKVSDMSNDFAAYYKLFGKDGLNSLINAYKEAGGYFWPKMKKHIIELVAAEAVAIAEFAIRSGLEEYEEMARQTLEVNEI</sequence>
<dbReference type="InterPro" id="IPR002575">
    <property type="entry name" value="Aminoglycoside_PTrfase"/>
</dbReference>
<gene>
    <name evidence="2" type="ORF">BJL90_00920</name>
    <name evidence="3" type="ORF">CLFO_34160</name>
</gene>
<name>A0AAC9WIY4_9CLOT</name>
<evidence type="ECO:0000313" key="3">
    <source>
        <dbReference type="EMBL" id="ARE89010.1"/>
    </source>
</evidence>
<dbReference type="Proteomes" id="UP000177894">
    <property type="component" value="Chromosome"/>
</dbReference>
<protein>
    <submittedName>
        <fullName evidence="2">Macrolide 2'-phosphotransferase</fullName>
    </submittedName>
    <submittedName>
        <fullName evidence="3">Phosphotransferase enzyme family protein</fullName>
    </submittedName>
</protein>
<dbReference type="EMBL" id="CP017603">
    <property type="protein sequence ID" value="AOY74641.1"/>
    <property type="molecule type" value="Genomic_DNA"/>
</dbReference>
<evidence type="ECO:0000313" key="5">
    <source>
        <dbReference type="Proteomes" id="UP000192478"/>
    </source>
</evidence>
<dbReference type="InterPro" id="IPR051678">
    <property type="entry name" value="AGP_Transferase"/>
</dbReference>
<reference evidence="3 5" key="2">
    <citation type="submission" date="2017-03" db="EMBL/GenBank/DDBJ databases">
        <title>Complete sequence of Clostridium formicaceticum DSM 92.</title>
        <authorList>
            <person name="Poehlein A."/>
            <person name="Karl M."/>
            <person name="Bengelsdorf F.R."/>
            <person name="Duerre P."/>
            <person name="Daniel R."/>
        </authorList>
    </citation>
    <scope>NUCLEOTIDE SEQUENCE [LARGE SCALE GENOMIC DNA]</scope>
    <source>
        <strain evidence="3 5">DSM 92</strain>
    </source>
</reference>
<dbReference type="InterPro" id="IPR011009">
    <property type="entry name" value="Kinase-like_dom_sf"/>
</dbReference>
<dbReference type="CDD" id="cd05152">
    <property type="entry name" value="MPH2"/>
    <property type="match status" value="1"/>
</dbReference>
<feature type="domain" description="Aminoglycoside phosphotransferase" evidence="1">
    <location>
        <begin position="28"/>
        <end position="263"/>
    </location>
</feature>
<evidence type="ECO:0000259" key="1">
    <source>
        <dbReference type="Pfam" id="PF01636"/>
    </source>
</evidence>
<dbReference type="Gene3D" id="3.30.200.20">
    <property type="entry name" value="Phosphorylase Kinase, domain 1"/>
    <property type="match status" value="1"/>
</dbReference>
<dbReference type="PANTHER" id="PTHR21310:SF15">
    <property type="entry name" value="AMINOGLYCOSIDE PHOSPHOTRANSFERASE DOMAIN-CONTAINING PROTEIN"/>
    <property type="match status" value="1"/>
</dbReference>
<reference evidence="2 4" key="1">
    <citation type="submission" date="2016-10" db="EMBL/GenBank/DDBJ databases">
        <title>Complete Genome Sequence of Acetogen Clostridium formicoaceticum ATCC 27076.</title>
        <authorList>
            <person name="Bao T."/>
            <person name="Cheng C."/>
            <person name="Zhao J."/>
            <person name="Yang S.-T."/>
            <person name="Wang J."/>
            <person name="Wang M."/>
        </authorList>
    </citation>
    <scope>NUCLEOTIDE SEQUENCE [LARGE SCALE GENOMIC DNA]</scope>
    <source>
        <strain evidence="2 4">ATCC 27076</strain>
    </source>
</reference>
<dbReference type="Proteomes" id="UP000192478">
    <property type="component" value="Chromosome"/>
</dbReference>
<evidence type="ECO:0000313" key="2">
    <source>
        <dbReference type="EMBL" id="AOY74641.1"/>
    </source>
</evidence>
<proteinExistence type="predicted"/>